<evidence type="ECO:0000259" key="2">
    <source>
        <dbReference type="Pfam" id="PF00561"/>
    </source>
</evidence>
<dbReference type="Gene3D" id="3.40.50.1820">
    <property type="entry name" value="alpha/beta hydrolase"/>
    <property type="match status" value="1"/>
</dbReference>
<dbReference type="InterPro" id="IPR029058">
    <property type="entry name" value="AB_hydrolase_fold"/>
</dbReference>
<dbReference type="PANTHER" id="PTHR32268:SF16">
    <property type="entry name" value="SERINE O-SUCCINYLTRANSFERASE"/>
    <property type="match status" value="1"/>
</dbReference>
<evidence type="ECO:0000313" key="3">
    <source>
        <dbReference type="EMBL" id="KAF3139851.1"/>
    </source>
</evidence>
<feature type="domain" description="AB hydrolase-1" evidence="2">
    <location>
        <begin position="1"/>
        <end position="170"/>
    </location>
</feature>
<dbReference type="GO" id="GO:0004414">
    <property type="term" value="F:homoserine O-acetyltransferase activity"/>
    <property type="evidence" value="ECO:0007669"/>
    <property type="project" value="TreeGrafter"/>
</dbReference>
<dbReference type="Pfam" id="PF00561">
    <property type="entry name" value="Abhydrolase_1"/>
    <property type="match status" value="1"/>
</dbReference>
<protein>
    <recommendedName>
        <fullName evidence="2">AB hydrolase-1 domain-containing protein</fullName>
    </recommendedName>
</protein>
<dbReference type="EMBL" id="WIQZ01000018">
    <property type="protein sequence ID" value="KAF3139851.1"/>
    <property type="molecule type" value="Genomic_DNA"/>
</dbReference>
<evidence type="ECO:0000256" key="1">
    <source>
        <dbReference type="ARBA" id="ARBA00006886"/>
    </source>
</evidence>
<dbReference type="PANTHER" id="PTHR32268">
    <property type="entry name" value="HOMOSERINE O-ACETYLTRANSFERASE"/>
    <property type="match status" value="1"/>
</dbReference>
<proteinExistence type="inferred from homology"/>
<sequence length="190" mass="21419">MSDPNWSRGHYYSSIPPHIGMKLAREIATVTYRSGPEWEQRFGRLRADSTKPPALCPDFKIETYLDHAGEKWCLEYDANSLLYISKAMDLFDLSEGVQKDARVRRETYALRRGGDVDEGGQYHKVLVIGVASDILFPAWQQREIVDALKEGGNENITHVELGEDVSLFGHDTFLLDTVNVGGVVGEFLKE</sequence>
<dbReference type="GO" id="GO:0005739">
    <property type="term" value="C:mitochondrion"/>
    <property type="evidence" value="ECO:0007669"/>
    <property type="project" value="TreeGrafter"/>
</dbReference>
<dbReference type="Proteomes" id="UP000480548">
    <property type="component" value="Unassembled WGS sequence"/>
</dbReference>
<evidence type="ECO:0000313" key="4">
    <source>
        <dbReference type="Proteomes" id="UP000480548"/>
    </source>
</evidence>
<comment type="caution">
    <text evidence="3">The sequence shown here is derived from an EMBL/GenBank/DDBJ whole genome shotgun (WGS) entry which is preliminary data.</text>
</comment>
<comment type="similarity">
    <text evidence="1">Belongs to the AB hydrolase superfamily. MetX family.</text>
</comment>
<organism evidence="3 4">
    <name type="scientific">Orbilia oligospora</name>
    <name type="common">Nematode-trapping fungus</name>
    <name type="synonym">Arthrobotrys oligospora</name>
    <dbReference type="NCBI Taxonomy" id="2813651"/>
    <lineage>
        <taxon>Eukaryota</taxon>
        <taxon>Fungi</taxon>
        <taxon>Dikarya</taxon>
        <taxon>Ascomycota</taxon>
        <taxon>Pezizomycotina</taxon>
        <taxon>Orbiliomycetes</taxon>
        <taxon>Orbiliales</taxon>
        <taxon>Orbiliaceae</taxon>
        <taxon>Orbilia</taxon>
    </lineage>
</organism>
<accession>A0A7C8NXT1</accession>
<dbReference type="GO" id="GO:0009092">
    <property type="term" value="P:homoserine metabolic process"/>
    <property type="evidence" value="ECO:0007669"/>
    <property type="project" value="TreeGrafter"/>
</dbReference>
<dbReference type="InterPro" id="IPR008220">
    <property type="entry name" value="HAT_MetX-like"/>
</dbReference>
<gene>
    <name evidence="3" type="ORF">TWF703_003429</name>
</gene>
<dbReference type="SUPFAM" id="SSF53474">
    <property type="entry name" value="alpha/beta-Hydrolases"/>
    <property type="match status" value="1"/>
</dbReference>
<name>A0A7C8NXT1_ORBOL</name>
<dbReference type="AlphaFoldDB" id="A0A7C8NXT1"/>
<dbReference type="InterPro" id="IPR000073">
    <property type="entry name" value="AB_hydrolase_1"/>
</dbReference>
<dbReference type="GO" id="GO:0006535">
    <property type="term" value="P:cysteine biosynthetic process from serine"/>
    <property type="evidence" value="ECO:0007669"/>
    <property type="project" value="TreeGrafter"/>
</dbReference>
<dbReference type="GO" id="GO:0009086">
    <property type="term" value="P:methionine biosynthetic process"/>
    <property type="evidence" value="ECO:0007669"/>
    <property type="project" value="TreeGrafter"/>
</dbReference>
<dbReference type="GO" id="GO:0009001">
    <property type="term" value="F:serine O-acetyltransferase activity"/>
    <property type="evidence" value="ECO:0007669"/>
    <property type="project" value="TreeGrafter"/>
</dbReference>
<reference evidence="3 4" key="1">
    <citation type="submission" date="2019-06" db="EMBL/GenBank/DDBJ databases">
        <authorList>
            <person name="Palmer J.M."/>
        </authorList>
    </citation>
    <scope>NUCLEOTIDE SEQUENCE [LARGE SCALE GENOMIC DNA]</scope>
    <source>
        <strain evidence="3 4">TWF703</strain>
    </source>
</reference>